<gene>
    <name evidence="1" type="ORF">Ae201684_010298</name>
</gene>
<evidence type="ECO:0008006" key="3">
    <source>
        <dbReference type="Google" id="ProtNLM"/>
    </source>
</evidence>
<dbReference type="EMBL" id="VJMJ01000130">
    <property type="protein sequence ID" value="KAF0732590.1"/>
    <property type="molecule type" value="Genomic_DNA"/>
</dbReference>
<comment type="caution">
    <text evidence="1">The sequence shown here is derived from an EMBL/GenBank/DDBJ whole genome shotgun (WGS) entry which is preliminary data.</text>
</comment>
<dbReference type="SUPFAM" id="SSF51445">
    <property type="entry name" value="(Trans)glycosidases"/>
    <property type="match status" value="1"/>
</dbReference>
<organism evidence="1 2">
    <name type="scientific">Aphanomyces euteiches</name>
    <dbReference type="NCBI Taxonomy" id="100861"/>
    <lineage>
        <taxon>Eukaryota</taxon>
        <taxon>Sar</taxon>
        <taxon>Stramenopiles</taxon>
        <taxon>Oomycota</taxon>
        <taxon>Saprolegniomycetes</taxon>
        <taxon>Saprolegniales</taxon>
        <taxon>Verrucalvaceae</taxon>
        <taxon>Aphanomyces</taxon>
    </lineage>
</organism>
<keyword evidence="2" id="KW-1185">Reference proteome</keyword>
<proteinExistence type="predicted"/>
<evidence type="ECO:0000313" key="1">
    <source>
        <dbReference type="EMBL" id="KAF0732590.1"/>
    </source>
</evidence>
<evidence type="ECO:0000313" key="2">
    <source>
        <dbReference type="Proteomes" id="UP000481153"/>
    </source>
</evidence>
<dbReference type="Gene3D" id="3.20.20.80">
    <property type="entry name" value="Glycosidases"/>
    <property type="match status" value="1"/>
</dbReference>
<dbReference type="InterPro" id="IPR017853">
    <property type="entry name" value="GH"/>
</dbReference>
<dbReference type="Proteomes" id="UP000481153">
    <property type="component" value="Unassembled WGS sequence"/>
</dbReference>
<dbReference type="AlphaFoldDB" id="A0A6G0WYD1"/>
<accession>A0A6G0WYD1</accession>
<reference evidence="1 2" key="1">
    <citation type="submission" date="2019-07" db="EMBL/GenBank/DDBJ databases">
        <title>Genomics analysis of Aphanomyces spp. identifies a new class of oomycete effector associated with host adaptation.</title>
        <authorList>
            <person name="Gaulin E."/>
        </authorList>
    </citation>
    <scope>NUCLEOTIDE SEQUENCE [LARGE SCALE GENOMIC DNA]</scope>
    <source>
        <strain evidence="1 2">ATCC 201684</strain>
    </source>
</reference>
<sequence length="444" mass="48484">MAVGFIRIGQFLPAISVDFYLSMKSNMAKSPSGQNLPRVHRPGGKISLSQESEGFHWWPLPIALSMVFAIFYMGNILYDSGWLDKLTGGLVSTQFHEENILVGGCAAINHALTWRELSRKSTHCSRESYFDPLHNTCAGCIPFTGDDKFMAVTWDPNTNCSKLVEESETRYISHVYWTGATIDATGAVVPPKDVQDNTPLSKCMTQLRTRCIRQIGVIGDFSAKDNIFAKLDSSNIATFAASAASYVKSRNLDGLNIADPSANSGTTPWPRAQTTIDYMTALRKALDDAVKTNEPRYTLSWDEYASAFIQANATISVTGCKGANSRCFSQSMAPLVDTIQLQMNTRPSNVNVSSITGTNWTAIIPRLNEKIMYAYCNAPGCSFTAAEVTSIAFDGTYKAKGAAIYSGTVDVVTNKAKMLTTIGEMGAYGVLMPMQLVDMPIPLY</sequence>
<protein>
    <recommendedName>
        <fullName evidence="3">GH18 domain-containing protein</fullName>
    </recommendedName>
</protein>
<dbReference type="VEuPathDB" id="FungiDB:AeMF1_014079"/>
<name>A0A6G0WYD1_9STRA</name>